<organism evidence="6">
    <name type="scientific">Arundo donax</name>
    <name type="common">Giant reed</name>
    <name type="synonym">Donax arundinaceus</name>
    <dbReference type="NCBI Taxonomy" id="35708"/>
    <lineage>
        <taxon>Eukaryota</taxon>
        <taxon>Viridiplantae</taxon>
        <taxon>Streptophyta</taxon>
        <taxon>Embryophyta</taxon>
        <taxon>Tracheophyta</taxon>
        <taxon>Spermatophyta</taxon>
        <taxon>Magnoliopsida</taxon>
        <taxon>Liliopsida</taxon>
        <taxon>Poales</taxon>
        <taxon>Poaceae</taxon>
        <taxon>PACMAD clade</taxon>
        <taxon>Arundinoideae</taxon>
        <taxon>Arundineae</taxon>
        <taxon>Arundo</taxon>
    </lineage>
</organism>
<evidence type="ECO:0008006" key="7">
    <source>
        <dbReference type="Google" id="ProtNLM"/>
    </source>
</evidence>
<dbReference type="AlphaFoldDB" id="A0A0A9FJX0"/>
<evidence type="ECO:0000256" key="4">
    <source>
        <dbReference type="ARBA" id="ARBA00023136"/>
    </source>
</evidence>
<evidence type="ECO:0000313" key="6">
    <source>
        <dbReference type="EMBL" id="JAE08568.1"/>
    </source>
</evidence>
<sequence>MFWVGPFIGAAIAMLYHQFVLGAGAAKASAPLRKN</sequence>
<keyword evidence="3 5" id="KW-1133">Transmembrane helix</keyword>
<feature type="transmembrane region" description="Helical" evidence="5">
    <location>
        <begin position="6"/>
        <end position="26"/>
    </location>
</feature>
<evidence type="ECO:0000256" key="5">
    <source>
        <dbReference type="SAM" id="Phobius"/>
    </source>
</evidence>
<dbReference type="InterPro" id="IPR023271">
    <property type="entry name" value="Aquaporin-like"/>
</dbReference>
<comment type="subcellular location">
    <subcellularLocation>
        <location evidence="1">Membrane</location>
        <topology evidence="1">Multi-pass membrane protein</topology>
    </subcellularLocation>
</comment>
<keyword evidence="2 5" id="KW-0812">Transmembrane</keyword>
<evidence type="ECO:0000256" key="2">
    <source>
        <dbReference type="ARBA" id="ARBA00022692"/>
    </source>
</evidence>
<evidence type="ECO:0000256" key="3">
    <source>
        <dbReference type="ARBA" id="ARBA00022989"/>
    </source>
</evidence>
<keyword evidence="4 5" id="KW-0472">Membrane</keyword>
<reference evidence="6" key="1">
    <citation type="submission" date="2014-09" db="EMBL/GenBank/DDBJ databases">
        <authorList>
            <person name="Magalhaes I.L.F."/>
            <person name="Oliveira U."/>
            <person name="Santos F.R."/>
            <person name="Vidigal T.H.D.A."/>
            <person name="Brescovit A.D."/>
            <person name="Santos A.J."/>
        </authorList>
    </citation>
    <scope>NUCLEOTIDE SEQUENCE</scope>
    <source>
        <tissue evidence="6">Shoot tissue taken approximately 20 cm above the soil surface</tissue>
    </source>
</reference>
<protein>
    <recommendedName>
        <fullName evidence="7">Aquaporin</fullName>
    </recommendedName>
</protein>
<evidence type="ECO:0000256" key="1">
    <source>
        <dbReference type="ARBA" id="ARBA00004141"/>
    </source>
</evidence>
<reference evidence="6" key="2">
    <citation type="journal article" date="2015" name="Data Brief">
        <title>Shoot transcriptome of the giant reed, Arundo donax.</title>
        <authorList>
            <person name="Barrero R.A."/>
            <person name="Guerrero F.D."/>
            <person name="Moolhuijzen P."/>
            <person name="Goolsby J.A."/>
            <person name="Tidwell J."/>
            <person name="Bellgard S.E."/>
            <person name="Bellgard M.I."/>
        </authorList>
    </citation>
    <scope>NUCLEOTIDE SEQUENCE</scope>
    <source>
        <tissue evidence="6">Shoot tissue taken approximately 20 cm above the soil surface</tissue>
    </source>
</reference>
<dbReference type="GO" id="GO:0016020">
    <property type="term" value="C:membrane"/>
    <property type="evidence" value="ECO:0007669"/>
    <property type="project" value="UniProtKB-SubCell"/>
</dbReference>
<dbReference type="EMBL" id="GBRH01189328">
    <property type="protein sequence ID" value="JAE08568.1"/>
    <property type="molecule type" value="Transcribed_RNA"/>
</dbReference>
<dbReference type="SUPFAM" id="SSF81338">
    <property type="entry name" value="Aquaporin-like"/>
    <property type="match status" value="1"/>
</dbReference>
<proteinExistence type="predicted"/>
<accession>A0A0A9FJX0</accession>
<name>A0A0A9FJX0_ARUDO</name>